<organism evidence="4 5">
    <name type="scientific">Paenibacillus baekrokdamisoli</name>
    <dbReference type="NCBI Taxonomy" id="1712516"/>
    <lineage>
        <taxon>Bacteria</taxon>
        <taxon>Bacillati</taxon>
        <taxon>Bacillota</taxon>
        <taxon>Bacilli</taxon>
        <taxon>Bacillales</taxon>
        <taxon>Paenibacillaceae</taxon>
        <taxon>Paenibacillus</taxon>
    </lineage>
</organism>
<dbReference type="AlphaFoldDB" id="A0A3G9IWP4"/>
<dbReference type="PRINTS" id="PR01346">
    <property type="entry name" value="HELNAPAPROT"/>
</dbReference>
<dbReference type="KEGG" id="pbk:Back11_40570"/>
<proteinExistence type="inferred from homology"/>
<gene>
    <name evidence="4" type="primary">dps</name>
    <name evidence="4" type="ORF">Back11_40570</name>
</gene>
<accession>A0A3G9IWP4</accession>
<reference evidence="4 5" key="1">
    <citation type="submission" date="2018-11" db="EMBL/GenBank/DDBJ databases">
        <title>Complete genome sequence of Paenibacillus baekrokdamisoli strain KCTC 33723.</title>
        <authorList>
            <person name="Kang S.W."/>
            <person name="Lee K.C."/>
            <person name="Kim K.K."/>
            <person name="Kim J.S."/>
            <person name="Kim D.S."/>
            <person name="Ko S.H."/>
            <person name="Yang S.H."/>
            <person name="Lee J.S."/>
        </authorList>
    </citation>
    <scope>NUCLEOTIDE SEQUENCE [LARGE SCALE GENOMIC DNA]</scope>
    <source>
        <strain evidence="4 5">KCTC 33723</strain>
    </source>
</reference>
<evidence type="ECO:0000256" key="2">
    <source>
        <dbReference type="RuleBase" id="RU003875"/>
    </source>
</evidence>
<evidence type="ECO:0000313" key="4">
    <source>
        <dbReference type="EMBL" id="BBH22712.1"/>
    </source>
</evidence>
<keyword evidence="5" id="KW-1185">Reference proteome</keyword>
<evidence type="ECO:0000259" key="3">
    <source>
        <dbReference type="Pfam" id="PF00210"/>
    </source>
</evidence>
<dbReference type="GO" id="GO:0008199">
    <property type="term" value="F:ferric iron binding"/>
    <property type="evidence" value="ECO:0007669"/>
    <property type="project" value="InterPro"/>
</dbReference>
<evidence type="ECO:0000313" key="5">
    <source>
        <dbReference type="Proteomes" id="UP000275368"/>
    </source>
</evidence>
<dbReference type="InterPro" id="IPR002177">
    <property type="entry name" value="DPS_DNA-bd"/>
</dbReference>
<sequence>MKPLAVALTNKPLQRERVVMTKLHSILNKQISTWSVLYMKLHNFHWYVKGNQFFTLHVKFQELYEESTLHLDDLAERLLALEGKPVASLSEHLELSSVKEATGKETPEQMVDTLIADFTTVASELKEGMDEAQKKGDETTGDMLLAIHKSLEKHIWMLKAFNGR</sequence>
<feature type="domain" description="Ferritin/DPS" evidence="3">
    <location>
        <begin position="26"/>
        <end position="161"/>
    </location>
</feature>
<dbReference type="Gene3D" id="1.20.1260.10">
    <property type="match status" value="1"/>
</dbReference>
<evidence type="ECO:0000256" key="1">
    <source>
        <dbReference type="ARBA" id="ARBA00009497"/>
    </source>
</evidence>
<protein>
    <submittedName>
        <fullName evidence="4">General stress protein 20U</fullName>
    </submittedName>
</protein>
<dbReference type="EMBL" id="AP019308">
    <property type="protein sequence ID" value="BBH22712.1"/>
    <property type="molecule type" value="Genomic_DNA"/>
</dbReference>
<name>A0A3G9IWP4_9BACL</name>
<dbReference type="PIRSF" id="PIRSF005900">
    <property type="entry name" value="Dps"/>
    <property type="match status" value="1"/>
</dbReference>
<dbReference type="PANTHER" id="PTHR42932">
    <property type="entry name" value="GENERAL STRESS PROTEIN 20U"/>
    <property type="match status" value="1"/>
</dbReference>
<dbReference type="PANTHER" id="PTHR42932:SF1">
    <property type="entry name" value="GENERAL STRESS PROTEIN 20U"/>
    <property type="match status" value="1"/>
</dbReference>
<dbReference type="Proteomes" id="UP000275368">
    <property type="component" value="Chromosome"/>
</dbReference>
<dbReference type="Pfam" id="PF00210">
    <property type="entry name" value="Ferritin"/>
    <property type="match status" value="1"/>
</dbReference>
<dbReference type="InterPro" id="IPR012347">
    <property type="entry name" value="Ferritin-like"/>
</dbReference>
<dbReference type="SUPFAM" id="SSF47240">
    <property type="entry name" value="Ferritin-like"/>
    <property type="match status" value="1"/>
</dbReference>
<comment type="similarity">
    <text evidence="1 2">Belongs to the Dps family.</text>
</comment>
<dbReference type="InterPro" id="IPR008331">
    <property type="entry name" value="Ferritin_DPS_dom"/>
</dbReference>
<dbReference type="InterPro" id="IPR009078">
    <property type="entry name" value="Ferritin-like_SF"/>
</dbReference>
<dbReference type="CDD" id="cd01043">
    <property type="entry name" value="DPS"/>
    <property type="match status" value="1"/>
</dbReference>